<dbReference type="AlphaFoldDB" id="B4D790"/>
<comment type="caution">
    <text evidence="2">The sequence shown here is derived from an EMBL/GenBank/DDBJ whole genome shotgun (WGS) entry which is preliminary data.</text>
</comment>
<reference evidence="2 3" key="1">
    <citation type="journal article" date="2011" name="J. Bacteriol.">
        <title>Genome sequence of Chthoniobacter flavus Ellin428, an aerobic heterotrophic soil bacterium.</title>
        <authorList>
            <person name="Kant R."/>
            <person name="van Passel M.W."/>
            <person name="Palva A."/>
            <person name="Lucas S."/>
            <person name="Lapidus A."/>
            <person name="Glavina Del Rio T."/>
            <person name="Dalin E."/>
            <person name="Tice H."/>
            <person name="Bruce D."/>
            <person name="Goodwin L."/>
            <person name="Pitluck S."/>
            <person name="Larimer F.W."/>
            <person name="Land M.L."/>
            <person name="Hauser L."/>
            <person name="Sangwan P."/>
            <person name="de Vos W.M."/>
            <person name="Janssen P.H."/>
            <person name="Smidt H."/>
        </authorList>
    </citation>
    <scope>NUCLEOTIDE SEQUENCE [LARGE SCALE GENOMIC DNA]</scope>
    <source>
        <strain evidence="2 3">Ellin428</strain>
    </source>
</reference>
<proteinExistence type="predicted"/>
<organism evidence="2 3">
    <name type="scientific">Chthoniobacter flavus Ellin428</name>
    <dbReference type="NCBI Taxonomy" id="497964"/>
    <lineage>
        <taxon>Bacteria</taxon>
        <taxon>Pseudomonadati</taxon>
        <taxon>Verrucomicrobiota</taxon>
        <taxon>Spartobacteria</taxon>
        <taxon>Chthoniobacterales</taxon>
        <taxon>Chthoniobacteraceae</taxon>
        <taxon>Chthoniobacter</taxon>
    </lineage>
</organism>
<keyword evidence="1" id="KW-0472">Membrane</keyword>
<keyword evidence="1" id="KW-1133">Transmembrane helix</keyword>
<accession>B4D790</accession>
<keyword evidence="3" id="KW-1185">Reference proteome</keyword>
<dbReference type="Proteomes" id="UP000005824">
    <property type="component" value="Unassembled WGS sequence"/>
</dbReference>
<keyword evidence="1" id="KW-0812">Transmembrane</keyword>
<evidence type="ECO:0000256" key="1">
    <source>
        <dbReference type="SAM" id="Phobius"/>
    </source>
</evidence>
<dbReference type="RefSeq" id="WP_006982101.1">
    <property type="nucleotide sequence ID" value="NZ_ABVL01000017.1"/>
</dbReference>
<dbReference type="InParanoid" id="B4D790"/>
<protein>
    <submittedName>
        <fullName evidence="2">Uncharacterized protein</fullName>
    </submittedName>
</protein>
<feature type="transmembrane region" description="Helical" evidence="1">
    <location>
        <begin position="12"/>
        <end position="33"/>
    </location>
</feature>
<dbReference type="EMBL" id="ABVL01000017">
    <property type="protein sequence ID" value="EDY17741.1"/>
    <property type="molecule type" value="Genomic_DNA"/>
</dbReference>
<gene>
    <name evidence="2" type="ORF">CfE428DRAFT_4780</name>
</gene>
<evidence type="ECO:0000313" key="2">
    <source>
        <dbReference type="EMBL" id="EDY17741.1"/>
    </source>
</evidence>
<evidence type="ECO:0000313" key="3">
    <source>
        <dbReference type="Proteomes" id="UP000005824"/>
    </source>
</evidence>
<name>B4D790_9BACT</name>
<sequence length="130" mass="14341">MPPTLLRFGQVLMLLVLFAASGGHWMALQSLAWTRMLLSYSRSGHIVTAVTKTFDGKHPCSLCKEVARSKSAEPQPAQNMEVESQATFVMPALMTLVRLEGTSWKLEIPEWHGKARAEQPTAPPPRGELA</sequence>